<accession>A0A662ZJI1</accession>
<proteinExistence type="predicted"/>
<name>A0A662ZJI1_9GAMM</name>
<dbReference type="Proteomes" id="UP000243745">
    <property type="component" value="Unassembled WGS sequence"/>
</dbReference>
<evidence type="ECO:0000313" key="2">
    <source>
        <dbReference type="Proteomes" id="UP000243745"/>
    </source>
</evidence>
<protein>
    <submittedName>
        <fullName evidence="1">Uncharacterized protein</fullName>
    </submittedName>
</protein>
<keyword evidence="2" id="KW-1185">Reference proteome</keyword>
<reference evidence="1 2" key="1">
    <citation type="submission" date="2016-10" db="EMBL/GenBank/DDBJ databases">
        <authorList>
            <person name="Varghese N."/>
            <person name="Submissions S."/>
        </authorList>
    </citation>
    <scope>NUCLEOTIDE SEQUENCE [LARGE SCALE GENOMIC DNA]</scope>
    <source>
        <strain evidence="1 2">DSM 1361</strain>
    </source>
</reference>
<organism evidence="1 2">
    <name type="scientific">Ruminobacter amylophilus</name>
    <dbReference type="NCBI Taxonomy" id="867"/>
    <lineage>
        <taxon>Bacteria</taxon>
        <taxon>Pseudomonadati</taxon>
        <taxon>Pseudomonadota</taxon>
        <taxon>Gammaproteobacteria</taxon>
        <taxon>Aeromonadales</taxon>
        <taxon>Succinivibrionaceae</taxon>
        <taxon>Ruminobacter</taxon>
    </lineage>
</organism>
<gene>
    <name evidence="1" type="ORF">SAMN02910344_02011</name>
</gene>
<sequence length="318" mass="37583">MSSWHTRIAYSAAGRIAMTSLWDSTEDENSDGISITHFKHKVIRELKAFCEMEEEIKFFSDHEEDFIKDIADEIYRIYLNTGYFYHKNYVIYPAPDRFTTYEQITLVRGSALQESINMSGLGFYTLSLNNKNKYFQVGSICEMFNISSLNLEQIWHKIISRYEPLTHMSLDNMEYLSLSPNYSCYWSSVPEKINNISLLRNKQCENRCYYLCKSSSECVLYCKLPDFLVQNREYLRIANCLLNESQNLPSSKYKEDGDIVYLYICYLYPPSILNFIKLYSWPYMKISNDFERIVNKEIFELIKSVLKPLGYSFTKIKE</sequence>
<dbReference type="EMBL" id="FOXF01000052">
    <property type="protein sequence ID" value="SFP66787.1"/>
    <property type="molecule type" value="Genomic_DNA"/>
</dbReference>
<dbReference type="AlphaFoldDB" id="A0A662ZJI1"/>
<evidence type="ECO:0000313" key="1">
    <source>
        <dbReference type="EMBL" id="SFP66787.1"/>
    </source>
</evidence>